<dbReference type="Proteomes" id="UP001295423">
    <property type="component" value="Unassembled WGS sequence"/>
</dbReference>
<feature type="region of interest" description="Disordered" evidence="1">
    <location>
        <begin position="182"/>
        <end position="222"/>
    </location>
</feature>
<name>A0AAD2FD25_9STRA</name>
<sequence>MLPQEESNDFYPIILTAPQSDCCSSMDLDELLPIEMEMLNSTSSIVSKGIRNVSFGAKDSVAFIESSEDWTDEERDNTWFTPNELDRIKKRAIKLCKHESLGLAIPVEDSTRGMGIYFPTRKEAHAEFVYQVLLAYHDTYAGDSDYVAHLAEVWSVANKEMAHTVAVRDMYEAYFPNMLEKQPKKKTSGVRTPTSHSSSLSPIRESPRKTVSSHKRDLIDRH</sequence>
<protein>
    <submittedName>
        <fullName evidence="2">Uncharacterized protein</fullName>
    </submittedName>
</protein>
<gene>
    <name evidence="2" type="ORF">CYCCA115_LOCUS1429</name>
</gene>
<proteinExistence type="predicted"/>
<evidence type="ECO:0000256" key="1">
    <source>
        <dbReference type="SAM" id="MobiDB-lite"/>
    </source>
</evidence>
<organism evidence="2 3">
    <name type="scientific">Cylindrotheca closterium</name>
    <dbReference type="NCBI Taxonomy" id="2856"/>
    <lineage>
        <taxon>Eukaryota</taxon>
        <taxon>Sar</taxon>
        <taxon>Stramenopiles</taxon>
        <taxon>Ochrophyta</taxon>
        <taxon>Bacillariophyta</taxon>
        <taxon>Bacillariophyceae</taxon>
        <taxon>Bacillariophycidae</taxon>
        <taxon>Bacillariales</taxon>
        <taxon>Bacillariaceae</taxon>
        <taxon>Cylindrotheca</taxon>
    </lineage>
</organism>
<accession>A0AAD2FD25</accession>
<dbReference type="EMBL" id="CAKOGP040000036">
    <property type="protein sequence ID" value="CAJ1928260.1"/>
    <property type="molecule type" value="Genomic_DNA"/>
</dbReference>
<evidence type="ECO:0000313" key="3">
    <source>
        <dbReference type="Proteomes" id="UP001295423"/>
    </source>
</evidence>
<comment type="caution">
    <text evidence="2">The sequence shown here is derived from an EMBL/GenBank/DDBJ whole genome shotgun (WGS) entry which is preliminary data.</text>
</comment>
<feature type="compositionally biased region" description="Polar residues" evidence="1">
    <location>
        <begin position="189"/>
        <end position="201"/>
    </location>
</feature>
<evidence type="ECO:0000313" key="2">
    <source>
        <dbReference type="EMBL" id="CAJ1928260.1"/>
    </source>
</evidence>
<keyword evidence="3" id="KW-1185">Reference proteome</keyword>
<dbReference type="AlphaFoldDB" id="A0AAD2FD25"/>
<reference evidence="2" key="1">
    <citation type="submission" date="2023-08" db="EMBL/GenBank/DDBJ databases">
        <authorList>
            <person name="Audoor S."/>
            <person name="Bilcke G."/>
        </authorList>
    </citation>
    <scope>NUCLEOTIDE SEQUENCE</scope>
</reference>